<reference evidence="2" key="1">
    <citation type="journal article" date="2013" name="BMC Genomics">
        <title>Unscrambling butterfly oogenesis.</title>
        <authorList>
            <person name="Carter J.M."/>
            <person name="Baker S.C."/>
            <person name="Pink R."/>
            <person name="Carter D.R."/>
            <person name="Collins A."/>
            <person name="Tomlin J."/>
            <person name="Gibbs M."/>
            <person name="Breuker C.J."/>
        </authorList>
    </citation>
    <scope>NUCLEOTIDE SEQUENCE</scope>
    <source>
        <tissue evidence="2">Ovary</tissue>
    </source>
</reference>
<organism evidence="2">
    <name type="scientific">Pararge aegeria</name>
    <name type="common">speckled wood butterfly</name>
    <dbReference type="NCBI Taxonomy" id="116150"/>
    <lineage>
        <taxon>Eukaryota</taxon>
        <taxon>Metazoa</taxon>
        <taxon>Ecdysozoa</taxon>
        <taxon>Arthropoda</taxon>
        <taxon>Hexapoda</taxon>
        <taxon>Insecta</taxon>
        <taxon>Pterygota</taxon>
        <taxon>Neoptera</taxon>
        <taxon>Endopterygota</taxon>
        <taxon>Lepidoptera</taxon>
        <taxon>Glossata</taxon>
        <taxon>Ditrysia</taxon>
        <taxon>Papilionoidea</taxon>
        <taxon>Nymphalidae</taxon>
        <taxon>Satyrinae</taxon>
        <taxon>Satyrini</taxon>
        <taxon>Parargina</taxon>
        <taxon>Pararge</taxon>
    </lineage>
</organism>
<proteinExistence type="predicted"/>
<accession>S4NMC9</accession>
<feature type="domain" description="C2H2-type" evidence="1">
    <location>
        <begin position="48"/>
        <end position="70"/>
    </location>
</feature>
<dbReference type="EMBL" id="GAIX01014341">
    <property type="protein sequence ID" value="JAA78219.1"/>
    <property type="molecule type" value="Transcribed_RNA"/>
</dbReference>
<sequence length="98" mass="11356">MLCEKYITKTDLTVHIANSEHKERLAPSAYLDKYKDDRIRKVKMGYYCEPCNILIQTSSKVGVHVGDTTHDKNKTYHLVREVDKGLVAFDDILIERQT</sequence>
<reference evidence="2" key="2">
    <citation type="submission" date="2013-05" db="EMBL/GenBank/DDBJ databases">
        <authorList>
            <person name="Carter J.-M."/>
            <person name="Baker S.C."/>
            <person name="Pink R."/>
            <person name="Carter D.R.F."/>
            <person name="Collins A."/>
            <person name="Tomlin J."/>
            <person name="Gibbs M."/>
            <person name="Breuker C.J."/>
        </authorList>
    </citation>
    <scope>NUCLEOTIDE SEQUENCE</scope>
    <source>
        <tissue evidence="2">Ovary</tissue>
    </source>
</reference>
<evidence type="ECO:0000313" key="2">
    <source>
        <dbReference type="EMBL" id="JAA78219.1"/>
    </source>
</evidence>
<dbReference type="PROSITE" id="PS00028">
    <property type="entry name" value="ZINC_FINGER_C2H2_1"/>
    <property type="match status" value="1"/>
</dbReference>
<evidence type="ECO:0000259" key="1">
    <source>
        <dbReference type="PROSITE" id="PS00028"/>
    </source>
</evidence>
<name>S4NMC9_9NEOP</name>
<dbReference type="InterPro" id="IPR013087">
    <property type="entry name" value="Znf_C2H2_type"/>
</dbReference>
<protein>
    <recommendedName>
        <fullName evidence="1">C2H2-type domain-containing protein</fullName>
    </recommendedName>
</protein>
<feature type="non-terminal residue" evidence="2">
    <location>
        <position position="98"/>
    </location>
</feature>
<dbReference type="AlphaFoldDB" id="S4NMC9"/>